<feature type="chain" id="PRO_5046624989" evidence="8">
    <location>
        <begin position="23"/>
        <end position="548"/>
    </location>
</feature>
<keyword evidence="6" id="KW-0862">Zinc</keyword>
<dbReference type="Pfam" id="PF04389">
    <property type="entry name" value="Peptidase_M28"/>
    <property type="match status" value="1"/>
</dbReference>
<keyword evidence="4 8" id="KW-0732">Signal</keyword>
<evidence type="ECO:0000256" key="3">
    <source>
        <dbReference type="ARBA" id="ARBA00022723"/>
    </source>
</evidence>
<comment type="similarity">
    <text evidence="1">Belongs to the peptidase M28 family. M28A subfamily.</text>
</comment>
<protein>
    <submittedName>
        <fullName evidence="10">M20/M25/M40 family metallo-hydrolase</fullName>
    </submittedName>
</protein>
<feature type="region of interest" description="Disordered" evidence="7">
    <location>
        <begin position="392"/>
        <end position="420"/>
    </location>
</feature>
<dbReference type="Gene3D" id="3.40.630.10">
    <property type="entry name" value="Zn peptidases"/>
    <property type="match status" value="1"/>
</dbReference>
<dbReference type="EMBL" id="JAJAGO010000009">
    <property type="protein sequence ID" value="MCT2592280.1"/>
    <property type="molecule type" value="Genomic_DNA"/>
</dbReference>
<proteinExistence type="inferred from homology"/>
<evidence type="ECO:0000259" key="9">
    <source>
        <dbReference type="Pfam" id="PF04389"/>
    </source>
</evidence>
<dbReference type="SUPFAM" id="SSF53187">
    <property type="entry name" value="Zn-dependent exopeptidases"/>
    <property type="match status" value="1"/>
</dbReference>
<dbReference type="PANTHER" id="PTHR12147">
    <property type="entry name" value="METALLOPEPTIDASE M28 FAMILY MEMBER"/>
    <property type="match status" value="1"/>
</dbReference>
<dbReference type="PANTHER" id="PTHR12147:SF26">
    <property type="entry name" value="PEPTIDASE M28 DOMAIN-CONTAINING PROTEIN"/>
    <property type="match status" value="1"/>
</dbReference>
<gene>
    <name evidence="10" type="ORF">LHJ74_20640</name>
</gene>
<dbReference type="InterPro" id="IPR045175">
    <property type="entry name" value="M28_fam"/>
</dbReference>
<keyword evidence="3" id="KW-0479">Metal-binding</keyword>
<dbReference type="InterPro" id="IPR007484">
    <property type="entry name" value="Peptidase_M28"/>
</dbReference>
<accession>A0ABT2JWM9</accession>
<reference evidence="10 11" key="1">
    <citation type="submission" date="2021-10" db="EMBL/GenBank/DDBJ databases">
        <title>Streptomyces gossypii sp. nov., isolated from soil collected from cotton field.</title>
        <authorList>
            <person name="Ge X."/>
            <person name="Chen X."/>
            <person name="Liu W."/>
        </authorList>
    </citation>
    <scope>NUCLEOTIDE SEQUENCE [LARGE SCALE GENOMIC DNA]</scope>
    <source>
        <strain evidence="10 11">N2-109</strain>
    </source>
</reference>
<evidence type="ECO:0000256" key="2">
    <source>
        <dbReference type="ARBA" id="ARBA00022670"/>
    </source>
</evidence>
<dbReference type="Gene3D" id="2.60.120.380">
    <property type="match status" value="1"/>
</dbReference>
<evidence type="ECO:0000256" key="7">
    <source>
        <dbReference type="SAM" id="MobiDB-lite"/>
    </source>
</evidence>
<dbReference type="InterPro" id="IPR041756">
    <property type="entry name" value="M28_SGAP-like"/>
</dbReference>
<comment type="caution">
    <text evidence="10">The sequence shown here is derived from an EMBL/GenBank/DDBJ whole genome shotgun (WGS) entry which is preliminary data.</text>
</comment>
<name>A0ABT2JWM9_9ACTN</name>
<evidence type="ECO:0000313" key="10">
    <source>
        <dbReference type="EMBL" id="MCT2592280.1"/>
    </source>
</evidence>
<evidence type="ECO:0000313" key="11">
    <source>
        <dbReference type="Proteomes" id="UP001156389"/>
    </source>
</evidence>
<evidence type="ECO:0000256" key="6">
    <source>
        <dbReference type="ARBA" id="ARBA00022833"/>
    </source>
</evidence>
<feature type="domain" description="Peptidase M28" evidence="9">
    <location>
        <begin position="115"/>
        <end position="333"/>
    </location>
</feature>
<dbReference type="CDD" id="cd03876">
    <property type="entry name" value="M28_SGAP_like"/>
    <property type="match status" value="1"/>
</dbReference>
<feature type="signal peptide" evidence="8">
    <location>
        <begin position="1"/>
        <end position="22"/>
    </location>
</feature>
<dbReference type="RefSeq" id="WP_260219591.1">
    <property type="nucleotide sequence ID" value="NZ_JAJAGO010000009.1"/>
</dbReference>
<evidence type="ECO:0000256" key="4">
    <source>
        <dbReference type="ARBA" id="ARBA00022729"/>
    </source>
</evidence>
<dbReference type="Proteomes" id="UP001156389">
    <property type="component" value="Unassembled WGS sequence"/>
</dbReference>
<keyword evidence="2" id="KW-0645">Protease</keyword>
<evidence type="ECO:0000256" key="1">
    <source>
        <dbReference type="ARBA" id="ARBA00005957"/>
    </source>
</evidence>
<evidence type="ECO:0000256" key="8">
    <source>
        <dbReference type="SAM" id="SignalP"/>
    </source>
</evidence>
<feature type="compositionally biased region" description="Polar residues" evidence="7">
    <location>
        <begin position="398"/>
        <end position="408"/>
    </location>
</feature>
<evidence type="ECO:0000256" key="5">
    <source>
        <dbReference type="ARBA" id="ARBA00022801"/>
    </source>
</evidence>
<keyword evidence="5" id="KW-0378">Hydrolase</keyword>
<organism evidence="10 11">
    <name type="scientific">Streptomyces gossypii</name>
    <dbReference type="NCBI Taxonomy" id="2883101"/>
    <lineage>
        <taxon>Bacteria</taxon>
        <taxon>Bacillati</taxon>
        <taxon>Actinomycetota</taxon>
        <taxon>Actinomycetes</taxon>
        <taxon>Kitasatosporales</taxon>
        <taxon>Streptomycetaceae</taxon>
        <taxon>Streptomyces</taxon>
    </lineage>
</organism>
<sequence>MLRRLTASVAVLALSLSGAALAGSATAAPSTGTTAHAKGAATQAASAAATPDISLANVKGHLNQLQQIANANGGNRAHGQPGFKASIDYVKQKLDAVGFQTEIQSFSYSGRTGYNLIADWPGGQADQVLMAGAHLDSVSRGAGINDNGSGSAAILEVALEVARSGHQPDKHLRFAWWGAEELGLIGSTHYVDELSSAERARIDGYYNFDMVGSPNAGYFLYDGDNSDGTGSGPGPEGSAQMEGVLEDYFGSINVATRGTDFDGRSDYGPFIRVGIAAGGTFTGAEGRKTSAEAQLWGGTAGQAYDQCYHASCDTTSNINDTALNRNADAIAYAMWTLGGSESANDFAVSVDPQSGSLDAGESVTASVTTRTTNGEAQALQLSAAGLPDGVTAGFEPDSVTSGGSSELTLTAADDAPSGEYPVTVTGKGSAATNSATYTLTVNGTSSCSSLQNQRTGSLNSGGAAIQPDGSYYYSGTSGTHRACLDAPDGTDFDLYLQKWNGSGWSEVGQGTTPEADEELSYSGSAGYYRYRVHAYSGGGSYTLGYDSP</sequence>
<keyword evidence="11" id="KW-1185">Reference proteome</keyword>